<dbReference type="EMBL" id="ASPP01022902">
    <property type="protein sequence ID" value="ETO10988.1"/>
    <property type="molecule type" value="Genomic_DNA"/>
</dbReference>
<dbReference type="OrthoDB" id="26525at2759"/>
<dbReference type="InterPro" id="IPR018247">
    <property type="entry name" value="EF_Hand_1_Ca_BS"/>
</dbReference>
<dbReference type="InterPro" id="IPR011992">
    <property type="entry name" value="EF-hand-dom_pair"/>
</dbReference>
<keyword evidence="3" id="KW-0808">Transferase</keyword>
<proteinExistence type="predicted"/>
<keyword evidence="1" id="KW-0106">Calcium</keyword>
<evidence type="ECO:0000256" key="1">
    <source>
        <dbReference type="ARBA" id="ARBA00022837"/>
    </source>
</evidence>
<name>X6MAG2_RETFI</name>
<dbReference type="AlphaFoldDB" id="X6MAG2"/>
<dbReference type="InterPro" id="IPR002048">
    <property type="entry name" value="EF_hand_dom"/>
</dbReference>
<evidence type="ECO:0000259" key="2">
    <source>
        <dbReference type="PROSITE" id="PS50222"/>
    </source>
</evidence>
<keyword evidence="4" id="KW-1185">Reference proteome</keyword>
<gene>
    <name evidence="3" type="ORF">RFI_26389</name>
</gene>
<dbReference type="SUPFAM" id="SSF47473">
    <property type="entry name" value="EF-hand"/>
    <property type="match status" value="1"/>
</dbReference>
<feature type="domain" description="EF-hand" evidence="2">
    <location>
        <begin position="4"/>
        <end position="39"/>
    </location>
</feature>
<dbReference type="Proteomes" id="UP000023152">
    <property type="component" value="Unassembled WGS sequence"/>
</dbReference>
<feature type="non-terminal residue" evidence="3">
    <location>
        <position position="1"/>
    </location>
</feature>
<dbReference type="Gene3D" id="1.10.238.10">
    <property type="entry name" value="EF-hand"/>
    <property type="match status" value="1"/>
</dbReference>
<dbReference type="PROSITE" id="PS00018">
    <property type="entry name" value="EF_HAND_1"/>
    <property type="match status" value="2"/>
</dbReference>
<dbReference type="CDD" id="cd00051">
    <property type="entry name" value="EFh"/>
    <property type="match status" value="1"/>
</dbReference>
<sequence length="170" mass="19511">HLLAQDERLFQAFLDLDKDSSGTLTKEELKDAMVRLNPTLKDSAHQRQISVAFASADRNQDGVIDYEEFLRVLHPQFKEDQQLKEFVGDDELYYAGTNFDVLGANPQEMNRDISLLVPRSVKEDFVKSIEQSKHLGVDLTVTKDIEFLFNGKQVKLTSDELLLLLEKIRK</sequence>
<dbReference type="PROSITE" id="PS50222">
    <property type="entry name" value="EF_HAND_2"/>
    <property type="match status" value="2"/>
</dbReference>
<protein>
    <submittedName>
        <fullName evidence="3">Calmodulin-dependent protein kinase</fullName>
    </submittedName>
</protein>
<dbReference type="Pfam" id="PF13499">
    <property type="entry name" value="EF-hand_7"/>
    <property type="match status" value="1"/>
</dbReference>
<comment type="caution">
    <text evidence="3">The sequence shown here is derived from an EMBL/GenBank/DDBJ whole genome shotgun (WGS) entry which is preliminary data.</text>
</comment>
<organism evidence="3 4">
    <name type="scientific">Reticulomyxa filosa</name>
    <dbReference type="NCBI Taxonomy" id="46433"/>
    <lineage>
        <taxon>Eukaryota</taxon>
        <taxon>Sar</taxon>
        <taxon>Rhizaria</taxon>
        <taxon>Retaria</taxon>
        <taxon>Foraminifera</taxon>
        <taxon>Monothalamids</taxon>
        <taxon>Reticulomyxidae</taxon>
        <taxon>Reticulomyxa</taxon>
    </lineage>
</organism>
<dbReference type="GO" id="GO:0005509">
    <property type="term" value="F:calcium ion binding"/>
    <property type="evidence" value="ECO:0007669"/>
    <property type="project" value="InterPro"/>
</dbReference>
<dbReference type="SMART" id="SM00054">
    <property type="entry name" value="EFh"/>
    <property type="match status" value="2"/>
</dbReference>
<evidence type="ECO:0000313" key="3">
    <source>
        <dbReference type="EMBL" id="ETO10988.1"/>
    </source>
</evidence>
<reference evidence="3 4" key="1">
    <citation type="journal article" date="2013" name="Curr. Biol.">
        <title>The Genome of the Foraminiferan Reticulomyxa filosa.</title>
        <authorList>
            <person name="Glockner G."/>
            <person name="Hulsmann N."/>
            <person name="Schleicher M."/>
            <person name="Noegel A.A."/>
            <person name="Eichinger L."/>
            <person name="Gallinger C."/>
            <person name="Pawlowski J."/>
            <person name="Sierra R."/>
            <person name="Euteneuer U."/>
            <person name="Pillet L."/>
            <person name="Moustafa A."/>
            <person name="Platzer M."/>
            <person name="Groth M."/>
            <person name="Szafranski K."/>
            <person name="Schliwa M."/>
        </authorList>
    </citation>
    <scope>NUCLEOTIDE SEQUENCE [LARGE SCALE GENOMIC DNA]</scope>
</reference>
<evidence type="ECO:0000313" key="4">
    <source>
        <dbReference type="Proteomes" id="UP000023152"/>
    </source>
</evidence>
<feature type="domain" description="EF-hand" evidence="2">
    <location>
        <begin position="44"/>
        <end position="79"/>
    </location>
</feature>
<dbReference type="GO" id="GO:0016301">
    <property type="term" value="F:kinase activity"/>
    <property type="evidence" value="ECO:0007669"/>
    <property type="project" value="UniProtKB-KW"/>
</dbReference>
<keyword evidence="3" id="KW-0418">Kinase</keyword>
<accession>X6MAG2</accession>